<dbReference type="InterPro" id="IPR027022">
    <property type="entry name" value="ABC_permease_BceB-typ"/>
</dbReference>
<feature type="transmembrane region" description="Helical" evidence="6">
    <location>
        <begin position="538"/>
        <end position="560"/>
    </location>
</feature>
<keyword evidence="9" id="KW-1185">Reference proteome</keyword>
<evidence type="ECO:0000313" key="8">
    <source>
        <dbReference type="EMBL" id="MBO1306160.1"/>
    </source>
</evidence>
<dbReference type="PANTHER" id="PTHR46795:SF3">
    <property type="entry name" value="ABC TRANSPORTER PERMEASE"/>
    <property type="match status" value="1"/>
</dbReference>
<feature type="transmembrane region" description="Helical" evidence="6">
    <location>
        <begin position="55"/>
        <end position="79"/>
    </location>
</feature>
<feature type="transmembrane region" description="Helical" evidence="6">
    <location>
        <begin position="100"/>
        <end position="126"/>
    </location>
</feature>
<comment type="subcellular location">
    <subcellularLocation>
        <location evidence="1 6">Cell membrane</location>
        <topology evidence="1 6">Multi-pass membrane protein</topology>
    </subcellularLocation>
</comment>
<keyword evidence="4 6" id="KW-1133">Transmembrane helix</keyword>
<reference evidence="8 9" key="1">
    <citation type="submission" date="2021-03" db="EMBL/GenBank/DDBJ databases">
        <title>Enterococcal diversity collection.</title>
        <authorList>
            <person name="Gilmore M.S."/>
            <person name="Schwartzman J."/>
            <person name="Van Tyne D."/>
            <person name="Martin M."/>
            <person name="Earl A.M."/>
            <person name="Manson A.L."/>
            <person name="Straub T."/>
            <person name="Salamzade R."/>
            <person name="Saavedra J."/>
            <person name="Lebreton F."/>
            <person name="Prichula J."/>
            <person name="Schaufler K."/>
            <person name="Gaca A."/>
            <person name="Sgardioli B."/>
            <person name="Wagenaar J."/>
            <person name="Strong T."/>
        </authorList>
    </citation>
    <scope>NUCLEOTIDE SEQUENCE [LARGE SCALE GENOMIC DNA]</scope>
    <source>
        <strain evidence="8 9">669A</strain>
    </source>
</reference>
<keyword evidence="2 6" id="KW-1003">Cell membrane</keyword>
<dbReference type="Pfam" id="PF02687">
    <property type="entry name" value="FtsX"/>
    <property type="match status" value="1"/>
</dbReference>
<dbReference type="Proteomes" id="UP000664601">
    <property type="component" value="Unassembled WGS sequence"/>
</dbReference>
<evidence type="ECO:0000256" key="5">
    <source>
        <dbReference type="ARBA" id="ARBA00023136"/>
    </source>
</evidence>
<dbReference type="PANTHER" id="PTHR46795">
    <property type="entry name" value="ABC TRANSPORTER PERMEASE-RELATED-RELATED"/>
    <property type="match status" value="1"/>
</dbReference>
<evidence type="ECO:0000313" key="9">
    <source>
        <dbReference type="Proteomes" id="UP000664601"/>
    </source>
</evidence>
<sequence>MLVKLSLTGVKSRLRDYLVLFSGLVMAAAIFYMFQSMASNETFLESNSFISSIVIIFYFGTVLLSIITLVYIFYANSFLMAMRQKDYGMFMMLGAKTGKIAQMIFVETFFIGILATLCGSVLGLGLSSVVNHLLTTKLDIQVQHFSPVNGKAFLVTVIFFAVLFLIAAVSNASSIAKKPLLTLLRENSTPMQVKRRKIGLLFEAIVGVILLGLGFVMMDMLMTLQIFGIAGALVTIVLGTYFVFHSVIVFILSLLKKVDSIALKQLNNFTLSQLSFRMQEYTRILSMVAMLVALALGALTVGLGFRNEIPKMADAVAPYDLVLNNAQKIDQQKVAALQPTSDVTYQFKEDADHIYYVTGEFDQQPISSVEYQPNGKTALKKYTGQEMQDNVTAQDAIRGVELPDQQGKEIHLVSAADFAGINLPVGQLQVIQVKDFQDQLKPIQDLAKENEQINPSAVGMEGMGMSGQKASAYEMYNIFFSGLEFMGFFLGLAFLTMLASCLMFKILSGAHSDVQRYRMLSKIGTRQALLKQSIRREIGVLFLGPGLLGMIHVLFGLQMFSAFLSEPYHQLWVPFGIFFLLYFIYYVVTVWMYRHLVLEQQE</sequence>
<proteinExistence type="inferred from homology"/>
<gene>
    <name evidence="8" type="ORF">JZO70_08305</name>
</gene>
<accession>A0ABS3L964</accession>
<protein>
    <submittedName>
        <fullName evidence="8">ABC transporter permease</fullName>
    </submittedName>
</protein>
<feature type="transmembrane region" description="Helical" evidence="6">
    <location>
        <begin position="152"/>
        <end position="176"/>
    </location>
</feature>
<dbReference type="PIRSF" id="PIRSF018968">
    <property type="entry name" value="ABC_permease_BceB"/>
    <property type="match status" value="1"/>
</dbReference>
<keyword evidence="6" id="KW-0813">Transport</keyword>
<comment type="caution">
    <text evidence="8">The sequence shown here is derived from an EMBL/GenBank/DDBJ whole genome shotgun (WGS) entry which is preliminary data.</text>
</comment>
<organism evidence="8 9">
    <name type="scientific">Candidatus Enterococcus moelleringii</name>
    <dbReference type="NCBI Taxonomy" id="2815325"/>
    <lineage>
        <taxon>Bacteria</taxon>
        <taxon>Bacillati</taxon>
        <taxon>Bacillota</taxon>
        <taxon>Bacilli</taxon>
        <taxon>Lactobacillales</taxon>
        <taxon>Enterococcaceae</taxon>
        <taxon>Enterococcus</taxon>
    </lineage>
</organism>
<dbReference type="InterPro" id="IPR003838">
    <property type="entry name" value="ABC3_permease_C"/>
</dbReference>
<dbReference type="InterPro" id="IPR052536">
    <property type="entry name" value="ABC-4_Integral_Memb_Prot"/>
</dbReference>
<keyword evidence="5 6" id="KW-0472">Membrane</keyword>
<feature type="transmembrane region" description="Helical" evidence="6">
    <location>
        <begin position="284"/>
        <end position="305"/>
    </location>
</feature>
<evidence type="ECO:0000256" key="3">
    <source>
        <dbReference type="ARBA" id="ARBA00022692"/>
    </source>
</evidence>
<feature type="transmembrane region" description="Helical" evidence="6">
    <location>
        <begin position="485"/>
        <end position="507"/>
    </location>
</feature>
<evidence type="ECO:0000256" key="6">
    <source>
        <dbReference type="PIRNR" id="PIRNR018968"/>
    </source>
</evidence>
<name>A0ABS3L964_9ENTE</name>
<feature type="transmembrane region" description="Helical" evidence="6">
    <location>
        <begin position="224"/>
        <end position="255"/>
    </location>
</feature>
<feature type="domain" description="ABC3 transporter permease C-terminal" evidence="7">
    <location>
        <begin position="60"/>
        <end position="179"/>
    </location>
</feature>
<evidence type="ECO:0000256" key="4">
    <source>
        <dbReference type="ARBA" id="ARBA00022989"/>
    </source>
</evidence>
<comment type="similarity">
    <text evidence="6">Belongs to the ABC-4 integral membrane protein family.</text>
</comment>
<evidence type="ECO:0000259" key="7">
    <source>
        <dbReference type="Pfam" id="PF02687"/>
    </source>
</evidence>
<feature type="transmembrane region" description="Helical" evidence="6">
    <location>
        <begin position="572"/>
        <end position="593"/>
    </location>
</feature>
<dbReference type="EMBL" id="JAFREM010000013">
    <property type="protein sequence ID" value="MBO1306160.1"/>
    <property type="molecule type" value="Genomic_DNA"/>
</dbReference>
<evidence type="ECO:0000256" key="1">
    <source>
        <dbReference type="ARBA" id="ARBA00004651"/>
    </source>
</evidence>
<keyword evidence="3 6" id="KW-0812">Transmembrane</keyword>
<feature type="transmembrane region" description="Helical" evidence="6">
    <location>
        <begin position="197"/>
        <end position="218"/>
    </location>
</feature>
<dbReference type="RefSeq" id="WP_207673092.1">
    <property type="nucleotide sequence ID" value="NZ_JAFREM010000013.1"/>
</dbReference>
<evidence type="ECO:0000256" key="2">
    <source>
        <dbReference type="ARBA" id="ARBA00022475"/>
    </source>
</evidence>
<feature type="transmembrane region" description="Helical" evidence="6">
    <location>
        <begin position="17"/>
        <end position="35"/>
    </location>
</feature>